<dbReference type="EMBL" id="UWOC01000099">
    <property type="protein sequence ID" value="VCU08034.1"/>
    <property type="molecule type" value="Genomic_DNA"/>
</dbReference>
<dbReference type="Gene3D" id="3.40.50.720">
    <property type="entry name" value="NAD(P)-binding Rossmann-like Domain"/>
    <property type="match status" value="2"/>
</dbReference>
<evidence type="ECO:0000256" key="2">
    <source>
        <dbReference type="ARBA" id="ARBA00023002"/>
    </source>
</evidence>
<dbReference type="SUPFAM" id="SSF52283">
    <property type="entry name" value="Formate/glycerate dehydrogenase catalytic domain-like"/>
    <property type="match status" value="1"/>
</dbReference>
<comment type="similarity">
    <text evidence="1 4">Belongs to the D-isomer specific 2-hydroxyacid dehydrogenase family.</text>
</comment>
<dbReference type="InterPro" id="IPR029752">
    <property type="entry name" value="D-isomer_DH_CS1"/>
</dbReference>
<dbReference type="RefSeq" id="WP_129608177.1">
    <property type="nucleotide sequence ID" value="NZ_UWOC01000099.1"/>
</dbReference>
<evidence type="ECO:0000259" key="6">
    <source>
        <dbReference type="Pfam" id="PF02826"/>
    </source>
</evidence>
<dbReference type="AlphaFoldDB" id="A0A3S4F8B2"/>
<dbReference type="InterPro" id="IPR050418">
    <property type="entry name" value="D-iso_2-hydroxyacid_DH_PdxB"/>
</dbReference>
<keyword evidence="3" id="KW-0520">NAD</keyword>
<dbReference type="SUPFAM" id="SSF51735">
    <property type="entry name" value="NAD(P)-binding Rossmann-fold domains"/>
    <property type="match status" value="1"/>
</dbReference>
<dbReference type="PANTHER" id="PTHR43761:SF1">
    <property type="entry name" value="D-ISOMER SPECIFIC 2-HYDROXYACID DEHYDROGENASE CATALYTIC DOMAIN-CONTAINING PROTEIN-RELATED"/>
    <property type="match status" value="1"/>
</dbReference>
<dbReference type="FunFam" id="3.40.50.720:FF:000203">
    <property type="entry name" value="D-3-phosphoglycerate dehydrogenase (SerA)"/>
    <property type="match status" value="1"/>
</dbReference>
<evidence type="ECO:0000313" key="8">
    <source>
        <dbReference type="Proteomes" id="UP000289200"/>
    </source>
</evidence>
<evidence type="ECO:0000256" key="3">
    <source>
        <dbReference type="ARBA" id="ARBA00023027"/>
    </source>
</evidence>
<sequence length="304" mass="32498">MTALFIDCNHQLEPVFHRVHRPDDPPIAVNTAPFSSADLPRLLAGRAICLDDHSYLPTEQVAACPDLRHVVFLGTGAASYMDIAALKGLGVTVHTIKGYGDTAVAEHTVALMFACARDLARMDRDVRAGTWKPLEGLQLLGKTLGVVGLGGIGREVARIAAGLGMTVIAWNRTPRPEIAVPQVALDELLARADVVSLNLTLSDETRGLIDARRLGLMKPGAILVNTARGALVDEAALIDALTSRRLAHAGLDVFHAEPLKADHPLARLDNVTLTAHAAFRTREASETLIRRAIDIVRGLVATPA</sequence>
<evidence type="ECO:0000259" key="5">
    <source>
        <dbReference type="Pfam" id="PF00389"/>
    </source>
</evidence>
<comment type="caution">
    <text evidence="7">The sequence shown here is derived from an EMBL/GenBank/DDBJ whole genome shotgun (WGS) entry which is preliminary data.</text>
</comment>
<evidence type="ECO:0000256" key="4">
    <source>
        <dbReference type="RuleBase" id="RU003719"/>
    </source>
</evidence>
<keyword evidence="2 4" id="KW-0560">Oxidoreductase</keyword>
<organism evidence="7 8">
    <name type="scientific">Rhodoplanes serenus</name>
    <dbReference type="NCBI Taxonomy" id="200615"/>
    <lineage>
        <taxon>Bacteria</taxon>
        <taxon>Pseudomonadati</taxon>
        <taxon>Pseudomonadota</taxon>
        <taxon>Alphaproteobacteria</taxon>
        <taxon>Hyphomicrobiales</taxon>
        <taxon>Nitrobacteraceae</taxon>
        <taxon>Rhodoplanes</taxon>
    </lineage>
</organism>
<reference evidence="8" key="1">
    <citation type="submission" date="2018-10" db="EMBL/GenBank/DDBJ databases">
        <authorList>
            <person name="Peiro R."/>
            <person name="Begona"/>
            <person name="Cbmso G."/>
            <person name="Lopez M."/>
            <person name="Gonzalez S."/>
            <person name="Sacristan E."/>
            <person name="Castillo E."/>
        </authorList>
    </citation>
    <scope>NUCLEOTIDE SEQUENCE [LARGE SCALE GENOMIC DNA]</scope>
</reference>
<dbReference type="InterPro" id="IPR006139">
    <property type="entry name" value="D-isomer_2_OHA_DH_cat_dom"/>
</dbReference>
<proteinExistence type="inferred from homology"/>
<dbReference type="OrthoDB" id="9793626at2"/>
<dbReference type="PROSITE" id="PS00671">
    <property type="entry name" value="D_2_HYDROXYACID_DH_3"/>
    <property type="match status" value="1"/>
</dbReference>
<dbReference type="Proteomes" id="UP000289200">
    <property type="component" value="Unassembled WGS sequence"/>
</dbReference>
<dbReference type="PANTHER" id="PTHR43761">
    <property type="entry name" value="D-ISOMER SPECIFIC 2-HYDROXYACID DEHYDROGENASE FAMILY PROTEIN (AFU_ORTHOLOGUE AFUA_1G13630)"/>
    <property type="match status" value="1"/>
</dbReference>
<dbReference type="Pfam" id="PF00389">
    <property type="entry name" value="2-Hacid_dh"/>
    <property type="match status" value="1"/>
</dbReference>
<dbReference type="PROSITE" id="PS00065">
    <property type="entry name" value="D_2_HYDROXYACID_DH_1"/>
    <property type="match status" value="1"/>
</dbReference>
<accession>A0A3S4F8B2</accession>
<keyword evidence="8" id="KW-1185">Reference proteome</keyword>
<dbReference type="Pfam" id="PF02826">
    <property type="entry name" value="2-Hacid_dh_C"/>
    <property type="match status" value="1"/>
</dbReference>
<dbReference type="InterPro" id="IPR029753">
    <property type="entry name" value="D-isomer_DH_CS"/>
</dbReference>
<feature type="domain" description="D-isomer specific 2-hydroxyacid dehydrogenase catalytic" evidence="5">
    <location>
        <begin position="46"/>
        <end position="295"/>
    </location>
</feature>
<dbReference type="GO" id="GO:0016616">
    <property type="term" value="F:oxidoreductase activity, acting on the CH-OH group of donors, NAD or NADP as acceptor"/>
    <property type="evidence" value="ECO:0007669"/>
    <property type="project" value="InterPro"/>
</dbReference>
<dbReference type="InterPro" id="IPR036291">
    <property type="entry name" value="NAD(P)-bd_dom_sf"/>
</dbReference>
<evidence type="ECO:0000313" key="7">
    <source>
        <dbReference type="EMBL" id="VCU08034.1"/>
    </source>
</evidence>
<name>A0A3S4F8B2_9BRAD</name>
<dbReference type="GO" id="GO:0051287">
    <property type="term" value="F:NAD binding"/>
    <property type="evidence" value="ECO:0007669"/>
    <property type="project" value="InterPro"/>
</dbReference>
<feature type="domain" description="D-isomer specific 2-hydroxyacid dehydrogenase NAD-binding" evidence="6">
    <location>
        <begin position="109"/>
        <end position="278"/>
    </location>
</feature>
<gene>
    <name evidence="7" type="primary">hprA</name>
    <name evidence="7" type="ORF">RHODGE_RHODGE_01170</name>
</gene>
<protein>
    <submittedName>
        <fullName evidence="7">Glycerate dehydrogenase</fullName>
    </submittedName>
</protein>
<dbReference type="InterPro" id="IPR006140">
    <property type="entry name" value="D-isomer_DH_NAD-bd"/>
</dbReference>
<evidence type="ECO:0000256" key="1">
    <source>
        <dbReference type="ARBA" id="ARBA00005854"/>
    </source>
</evidence>